<dbReference type="InterPro" id="IPR011701">
    <property type="entry name" value="MFS"/>
</dbReference>
<dbReference type="KEGG" id="dha:DEHA2G22858g"/>
<dbReference type="VEuPathDB" id="FungiDB:DEHA2G22858g"/>
<protein>
    <submittedName>
        <fullName evidence="9">DEHA2G22858p</fullName>
    </submittedName>
</protein>
<evidence type="ECO:0000313" key="10">
    <source>
        <dbReference type="Proteomes" id="UP000000599"/>
    </source>
</evidence>
<feature type="region of interest" description="Disordered" evidence="7">
    <location>
        <begin position="260"/>
        <end position="285"/>
    </location>
</feature>
<dbReference type="OrthoDB" id="330047at2759"/>
<dbReference type="SUPFAM" id="SSF103473">
    <property type="entry name" value="MFS general substrate transporter"/>
    <property type="match status" value="1"/>
</dbReference>
<dbReference type="Pfam" id="PF07690">
    <property type="entry name" value="MFS_1"/>
    <property type="match status" value="1"/>
</dbReference>
<dbReference type="InterPro" id="IPR036259">
    <property type="entry name" value="MFS_trans_sf"/>
</dbReference>
<evidence type="ECO:0000256" key="6">
    <source>
        <dbReference type="ARBA" id="ARBA00023136"/>
    </source>
</evidence>
<comment type="similarity">
    <text evidence="2">Belongs to the SLC43A transporter (TC 2.A.1.44) family.</text>
</comment>
<sequence>MPTVQIPSLTKRVLQICCSIAWCLVAAGPVFGFAALKPILISEGVYSERCDVESVRNDAFDYLSQKFVSYVNIDTLSKDLSPCVDQDLSLNLMFTLAAVVTNVAALPVGSILDEYGPRVCGMIGSFLIFLASLILKYGKELSENVPWFDAYLIGYSTLALGGPFVFISCFQLANSFPKNSGLVLALLTGAFDTSSALFLIYRIIYTNMYKLTLNQFFTAYLVIPAFIFISQVTIMPKDSYKTVGTLAKIGETAIDETGKPIDRDLLKPQDREDDDEDQSVQSYAPQPTIGETTSLLIRRASVTRRDSVVSRFSYVSRNSIKSVYEQDAEDKLIESSGGVFGILHGYNIAEQLKSSWFILMTFFTTIQMLRINYFVATIRSQELYLYKGNEDIAISINHFFDLALPLGGLISIPFIGLLLDNLTTLSILEILTGISLVIGVMGLLSWLPATYLGIILLVVYRPFYYTAVSDFCAKIFGFDTFGTVYGAIICFSGVCNILQQVMDKATHEYFNMNPIPINALLTVLTAIFGFALIVFVRTQEMNLKRKGLEIEAQEASIRDVPN</sequence>
<gene>
    <name evidence="9" type="ordered locus">DEHA2G22858g</name>
</gene>
<dbReference type="HOGENOM" id="CLU_014401_1_1_1"/>
<dbReference type="GO" id="GO:0022857">
    <property type="term" value="F:transmembrane transporter activity"/>
    <property type="evidence" value="ECO:0007669"/>
    <property type="project" value="InterPro"/>
</dbReference>
<dbReference type="AlphaFoldDB" id="B5RUY8"/>
<organism evidence="9 10">
    <name type="scientific">Debaryomyces hansenii (strain ATCC 36239 / CBS 767 / BCRC 21394 / JCM 1990 / NBRC 0083 / IGC 2968)</name>
    <name type="common">Yeast</name>
    <name type="synonym">Torulaspora hansenii</name>
    <dbReference type="NCBI Taxonomy" id="284592"/>
    <lineage>
        <taxon>Eukaryota</taxon>
        <taxon>Fungi</taxon>
        <taxon>Dikarya</taxon>
        <taxon>Ascomycota</taxon>
        <taxon>Saccharomycotina</taxon>
        <taxon>Pichiomycetes</taxon>
        <taxon>Debaryomycetaceae</taxon>
        <taxon>Debaryomyces</taxon>
    </lineage>
</organism>
<reference evidence="9 10" key="1">
    <citation type="journal article" date="2004" name="Nature">
        <title>Genome evolution in yeasts.</title>
        <authorList>
            <consortium name="Genolevures"/>
            <person name="Dujon B."/>
            <person name="Sherman D."/>
            <person name="Fischer G."/>
            <person name="Durrens P."/>
            <person name="Casaregola S."/>
            <person name="Lafontaine I."/>
            <person name="de Montigny J."/>
            <person name="Marck C."/>
            <person name="Neuveglise C."/>
            <person name="Talla E."/>
            <person name="Goffard N."/>
            <person name="Frangeul L."/>
            <person name="Aigle M."/>
            <person name="Anthouard V."/>
            <person name="Babour A."/>
            <person name="Barbe V."/>
            <person name="Barnay S."/>
            <person name="Blanchin S."/>
            <person name="Beckerich J.M."/>
            <person name="Beyne E."/>
            <person name="Bleykasten C."/>
            <person name="Boisrame A."/>
            <person name="Boyer J."/>
            <person name="Cattolico L."/>
            <person name="Confanioleri F."/>
            <person name="de Daruvar A."/>
            <person name="Despons L."/>
            <person name="Fabre E."/>
            <person name="Fairhead C."/>
            <person name="Ferry-Dumazet H."/>
            <person name="Groppi A."/>
            <person name="Hantraye F."/>
            <person name="Hennequin C."/>
            <person name="Jauniaux N."/>
            <person name="Joyet P."/>
            <person name="Kachouri R."/>
            <person name="Kerrest A."/>
            <person name="Koszul R."/>
            <person name="Lemaire M."/>
            <person name="Lesur I."/>
            <person name="Ma L."/>
            <person name="Muller H."/>
            <person name="Nicaud J.M."/>
            <person name="Nikolski M."/>
            <person name="Oztas S."/>
            <person name="Ozier-Kalogeropoulos O."/>
            <person name="Pellenz S."/>
            <person name="Potier S."/>
            <person name="Richard G.F."/>
            <person name="Straub M.L."/>
            <person name="Suleau A."/>
            <person name="Swennene D."/>
            <person name="Tekaia F."/>
            <person name="Wesolowski-Louvel M."/>
            <person name="Westhof E."/>
            <person name="Wirth B."/>
            <person name="Zeniou-Meyer M."/>
            <person name="Zivanovic I."/>
            <person name="Bolotin-Fukuhara M."/>
            <person name="Thierry A."/>
            <person name="Bouchier C."/>
            <person name="Caudron B."/>
            <person name="Scarpelli C."/>
            <person name="Gaillardin C."/>
            <person name="Weissenbach J."/>
            <person name="Wincker P."/>
            <person name="Souciet J.L."/>
        </authorList>
    </citation>
    <scope>NUCLEOTIDE SEQUENCE [LARGE SCALE GENOMIC DNA]</scope>
    <source>
        <strain evidence="10">ATCC 36239 / CBS 767 / BCRC 21394 / JCM 1990 / NBRC 0083 / IGC 2968</strain>
    </source>
</reference>
<evidence type="ECO:0000256" key="2">
    <source>
        <dbReference type="ARBA" id="ARBA00006595"/>
    </source>
</evidence>
<evidence type="ECO:0000256" key="7">
    <source>
        <dbReference type="SAM" id="MobiDB-lite"/>
    </source>
</evidence>
<dbReference type="eggNOG" id="ENOG502QRYG">
    <property type="taxonomic scope" value="Eukaryota"/>
</dbReference>
<proteinExistence type="inferred from homology"/>
<keyword evidence="3" id="KW-0813">Transport</keyword>
<dbReference type="GO" id="GO:0000329">
    <property type="term" value="C:fungal-type vacuole membrane"/>
    <property type="evidence" value="ECO:0007669"/>
    <property type="project" value="TreeGrafter"/>
</dbReference>
<feature type="compositionally biased region" description="Basic and acidic residues" evidence="7">
    <location>
        <begin position="260"/>
        <end position="270"/>
    </location>
</feature>
<evidence type="ECO:0000256" key="3">
    <source>
        <dbReference type="ARBA" id="ARBA00022448"/>
    </source>
</evidence>
<dbReference type="FunCoup" id="B5RUY8">
    <property type="interactions" value="60"/>
</dbReference>
<dbReference type="GeneID" id="8999289"/>
<feature type="transmembrane region" description="Helical" evidence="8">
    <location>
        <begin position="12"/>
        <end position="36"/>
    </location>
</feature>
<dbReference type="Proteomes" id="UP000000599">
    <property type="component" value="Chromosome G"/>
</dbReference>
<keyword evidence="6 8" id="KW-0472">Membrane</keyword>
<evidence type="ECO:0000256" key="4">
    <source>
        <dbReference type="ARBA" id="ARBA00022692"/>
    </source>
</evidence>
<feature type="transmembrane region" description="Helical" evidence="8">
    <location>
        <begin position="431"/>
        <end position="460"/>
    </location>
</feature>
<feature type="transmembrane region" description="Helical" evidence="8">
    <location>
        <begin position="356"/>
        <end position="376"/>
    </location>
</feature>
<feature type="transmembrane region" description="Helical" evidence="8">
    <location>
        <begin position="515"/>
        <end position="536"/>
    </location>
</feature>
<dbReference type="InterPro" id="IPR052599">
    <property type="entry name" value="SLC43A_AATransporter"/>
</dbReference>
<dbReference type="RefSeq" id="XP_002777719.1">
    <property type="nucleotide sequence ID" value="XM_002777673.1"/>
</dbReference>
<evidence type="ECO:0000256" key="8">
    <source>
        <dbReference type="SAM" id="Phobius"/>
    </source>
</evidence>
<dbReference type="PANTHER" id="PTHR20772">
    <property type="entry name" value="PROTEIN FMP42"/>
    <property type="match status" value="1"/>
</dbReference>
<dbReference type="InParanoid" id="B5RUY8"/>
<evidence type="ECO:0000256" key="1">
    <source>
        <dbReference type="ARBA" id="ARBA00004141"/>
    </source>
</evidence>
<dbReference type="STRING" id="284592.B5RUY8"/>
<feature type="transmembrane region" description="Helical" evidence="8">
    <location>
        <begin position="396"/>
        <end position="419"/>
    </location>
</feature>
<accession>B5RUY8</accession>
<evidence type="ECO:0000313" key="9">
    <source>
        <dbReference type="EMBL" id="CAR66030.1"/>
    </source>
</evidence>
<keyword evidence="4 8" id="KW-0812">Transmembrane</keyword>
<dbReference type="PANTHER" id="PTHR20772:SF2">
    <property type="entry name" value="PROTEIN FMP42"/>
    <property type="match status" value="1"/>
</dbReference>
<feature type="transmembrane region" description="Helical" evidence="8">
    <location>
        <begin position="119"/>
        <end position="138"/>
    </location>
</feature>
<evidence type="ECO:0000256" key="5">
    <source>
        <dbReference type="ARBA" id="ARBA00022989"/>
    </source>
</evidence>
<feature type="transmembrane region" description="Helical" evidence="8">
    <location>
        <begin position="182"/>
        <end position="204"/>
    </location>
</feature>
<dbReference type="EMBL" id="CR382139">
    <property type="protein sequence ID" value="CAR66030.1"/>
    <property type="molecule type" value="Genomic_DNA"/>
</dbReference>
<comment type="subcellular location">
    <subcellularLocation>
        <location evidence="1">Membrane</location>
        <topology evidence="1">Multi-pass membrane protein</topology>
    </subcellularLocation>
</comment>
<feature type="transmembrane region" description="Helical" evidence="8">
    <location>
        <begin position="150"/>
        <end position="170"/>
    </location>
</feature>
<keyword evidence="5 8" id="KW-1133">Transmembrane helix</keyword>
<keyword evidence="10" id="KW-1185">Reference proteome</keyword>
<name>B5RUY8_DEBHA</name>
<dbReference type="OMA" id="CNILQQV"/>
<feature type="transmembrane region" description="Helical" evidence="8">
    <location>
        <begin position="216"/>
        <end position="234"/>
    </location>
</feature>